<comment type="caution">
    <text evidence="4">The sequence shown here is derived from an EMBL/GenBank/DDBJ whole genome shotgun (WGS) entry which is preliminary data.</text>
</comment>
<evidence type="ECO:0008006" key="6">
    <source>
        <dbReference type="Google" id="ProtNLM"/>
    </source>
</evidence>
<dbReference type="AlphaFoldDB" id="A0A8S1GWZ2"/>
<keyword evidence="3" id="KW-1133">Transmembrane helix</keyword>
<evidence type="ECO:0000313" key="5">
    <source>
        <dbReference type="Proteomes" id="UP000835052"/>
    </source>
</evidence>
<gene>
    <name evidence="4" type="ORF">CAUJ_LOCUS4325</name>
</gene>
<feature type="transmembrane region" description="Helical" evidence="3">
    <location>
        <begin position="49"/>
        <end position="67"/>
    </location>
</feature>
<evidence type="ECO:0000256" key="2">
    <source>
        <dbReference type="ARBA" id="ARBA00023180"/>
    </source>
</evidence>
<proteinExistence type="inferred from homology"/>
<keyword evidence="3" id="KW-0472">Membrane</keyword>
<sequence>MLRHKNQLVEAAVQFDLGPAAAAPMKKHGTADPLLAHIRPYSRHRVRRYLYIAASLLLLFLVWRWLYPGNGGTTYGGRPLGYRDELMSREFPAQPPTNTVRVELFVESQCPDTSRFIRKQLKTTWDALSNTGRIELSVVPFGKARCVPRGNDFDCSCQHGPTECLINQLMNCVIDRVGFPNKYVETVICMQGTHSLDEALKCVEGHPSLDQPRMRDCATGERGRRLLALSGQRTAGLQPALDFVPWILIDGVRNTDALYDLAQNVCNVLHPPPAECSPFLTTAL</sequence>
<evidence type="ECO:0000256" key="3">
    <source>
        <dbReference type="SAM" id="Phobius"/>
    </source>
</evidence>
<protein>
    <recommendedName>
        <fullName evidence="6">Gamma interferon inducible lysosomal thiol reductase</fullName>
    </recommendedName>
</protein>
<dbReference type="GO" id="GO:0016671">
    <property type="term" value="F:oxidoreductase activity, acting on a sulfur group of donors, disulfide as acceptor"/>
    <property type="evidence" value="ECO:0007669"/>
    <property type="project" value="InterPro"/>
</dbReference>
<organism evidence="4 5">
    <name type="scientific">Caenorhabditis auriculariae</name>
    <dbReference type="NCBI Taxonomy" id="2777116"/>
    <lineage>
        <taxon>Eukaryota</taxon>
        <taxon>Metazoa</taxon>
        <taxon>Ecdysozoa</taxon>
        <taxon>Nematoda</taxon>
        <taxon>Chromadorea</taxon>
        <taxon>Rhabditida</taxon>
        <taxon>Rhabditina</taxon>
        <taxon>Rhabditomorpha</taxon>
        <taxon>Rhabditoidea</taxon>
        <taxon>Rhabditidae</taxon>
        <taxon>Peloderinae</taxon>
        <taxon>Caenorhabditis</taxon>
    </lineage>
</organism>
<dbReference type="OrthoDB" id="958254at2759"/>
<dbReference type="EMBL" id="CAJGYM010000008">
    <property type="protein sequence ID" value="CAD6188406.1"/>
    <property type="molecule type" value="Genomic_DNA"/>
</dbReference>
<comment type="similarity">
    <text evidence="1">Belongs to the GILT family.</text>
</comment>
<dbReference type="Proteomes" id="UP000835052">
    <property type="component" value="Unassembled WGS sequence"/>
</dbReference>
<keyword evidence="3" id="KW-0812">Transmembrane</keyword>
<dbReference type="InterPro" id="IPR004911">
    <property type="entry name" value="Interferon-induced_GILT"/>
</dbReference>
<accession>A0A8S1GWZ2</accession>
<dbReference type="PANTHER" id="PTHR13234">
    <property type="entry name" value="GAMMA-INTERFERON INDUCIBLE LYSOSOMAL THIOL REDUCTASE GILT"/>
    <property type="match status" value="1"/>
</dbReference>
<keyword evidence="2" id="KW-0325">Glycoprotein</keyword>
<evidence type="ECO:0000313" key="4">
    <source>
        <dbReference type="EMBL" id="CAD6188406.1"/>
    </source>
</evidence>
<keyword evidence="5" id="KW-1185">Reference proteome</keyword>
<evidence type="ECO:0000256" key="1">
    <source>
        <dbReference type="ARBA" id="ARBA00005679"/>
    </source>
</evidence>
<dbReference type="PANTHER" id="PTHR13234:SF70">
    <property type="entry name" value="GILT-LIKE PROTEIN C02D5.2"/>
    <property type="match status" value="1"/>
</dbReference>
<name>A0A8S1GWZ2_9PELO</name>
<reference evidence="4" key="1">
    <citation type="submission" date="2020-10" db="EMBL/GenBank/DDBJ databases">
        <authorList>
            <person name="Kikuchi T."/>
        </authorList>
    </citation>
    <scope>NUCLEOTIDE SEQUENCE</scope>
    <source>
        <strain evidence="4">NKZ352</strain>
    </source>
</reference>
<dbReference type="Pfam" id="PF03227">
    <property type="entry name" value="GILT"/>
    <property type="match status" value="1"/>
</dbReference>